<dbReference type="EMBL" id="CP009933">
    <property type="protein sequence ID" value="AKA69469.1"/>
    <property type="molecule type" value="Genomic_DNA"/>
</dbReference>
<feature type="domain" description="Phage tail collar" evidence="1">
    <location>
        <begin position="121"/>
        <end position="175"/>
    </location>
</feature>
<evidence type="ECO:0000259" key="1">
    <source>
        <dbReference type="Pfam" id="PF07484"/>
    </source>
</evidence>
<dbReference type="Gene3D" id="3.90.1340.10">
    <property type="entry name" value="Phage tail collar domain"/>
    <property type="match status" value="3"/>
</dbReference>
<dbReference type="InterPro" id="IPR011083">
    <property type="entry name" value="Phage_tail_collar_dom"/>
</dbReference>
<reference evidence="2 3" key="1">
    <citation type="journal article" date="2015" name="J. Biotechnol.">
        <title>Complete genome sequence of a malodorant-producing acetogen, Clostridium scatologenes ATCC 25775(T).</title>
        <authorList>
            <person name="Zhu Z."/>
            <person name="Guo T."/>
            <person name="Zheng H."/>
            <person name="Song T."/>
            <person name="Ouyang P."/>
            <person name="Xie J."/>
        </authorList>
    </citation>
    <scope>NUCLEOTIDE SEQUENCE [LARGE SCALE GENOMIC DNA]</scope>
    <source>
        <strain evidence="2 3">ATCC 25775</strain>
    </source>
</reference>
<dbReference type="KEGG" id="csq:CSCA_2344"/>
<dbReference type="Proteomes" id="UP000033115">
    <property type="component" value="Chromosome"/>
</dbReference>
<dbReference type="HOGENOM" id="CLU_992901_0_0_9"/>
<sequence>MKKKIFYKIIFISIFSFIMSFGNIKGTKVEAAPDTPALGQICLMAMNFVPRGWAKCDGTLLAISNNNALFALLGTTYGGNGVATFALPNLKSPIPNAQYCIATQGIFPSVGSGTGFDPILGQVELFPYNFTPSGWAKCEGQYLNITSNQALFAILGTKFGGNGTSNFRLPDLRGTEPNSNMHYCIAIRGLYPSDDAYSNNESLIGSINLYAPSNQCKADMGLCDGGVLNINSNTAAFGTVGTYYGGNGTIIFGKPDLRGAVPNPQLSYYLQLQGTYPVHQ</sequence>
<evidence type="ECO:0000313" key="2">
    <source>
        <dbReference type="EMBL" id="AKA69469.1"/>
    </source>
</evidence>
<dbReference type="RefSeq" id="WP_082085081.1">
    <property type="nucleotide sequence ID" value="NZ_CP009933.1"/>
</dbReference>
<name>A0A0E3M876_CLOSL</name>
<proteinExistence type="predicted"/>
<dbReference type="Pfam" id="PF07484">
    <property type="entry name" value="Collar"/>
    <property type="match status" value="3"/>
</dbReference>
<organism evidence="2 3">
    <name type="scientific">Clostridium scatologenes</name>
    <dbReference type="NCBI Taxonomy" id="1548"/>
    <lineage>
        <taxon>Bacteria</taxon>
        <taxon>Bacillati</taxon>
        <taxon>Bacillota</taxon>
        <taxon>Clostridia</taxon>
        <taxon>Eubacteriales</taxon>
        <taxon>Clostridiaceae</taxon>
        <taxon>Clostridium</taxon>
    </lineage>
</organism>
<dbReference type="InterPro" id="IPR037053">
    <property type="entry name" value="Phage_tail_collar_dom_sf"/>
</dbReference>
<feature type="domain" description="Phage tail collar" evidence="1">
    <location>
        <begin position="39"/>
        <end position="92"/>
    </location>
</feature>
<dbReference type="SUPFAM" id="SSF88874">
    <property type="entry name" value="Receptor-binding domain of short tail fibre protein gp12"/>
    <property type="match status" value="3"/>
</dbReference>
<gene>
    <name evidence="2" type="ORF">CSCA_2344</name>
</gene>
<dbReference type="STRING" id="1548.CSCA_2344"/>
<feature type="domain" description="Phage tail collar" evidence="1">
    <location>
        <begin position="212"/>
        <end position="262"/>
    </location>
</feature>
<dbReference type="AlphaFoldDB" id="A0A0E3M876"/>
<evidence type="ECO:0000313" key="3">
    <source>
        <dbReference type="Proteomes" id="UP000033115"/>
    </source>
</evidence>
<accession>A0A0E3M876</accession>
<keyword evidence="3" id="KW-1185">Reference proteome</keyword>
<protein>
    <submittedName>
        <fullName evidence="2">Phage tail collar domain-containing protein</fullName>
    </submittedName>
</protein>